<keyword evidence="12" id="KW-0408">Iron</keyword>
<comment type="subcellular location">
    <subcellularLocation>
        <location evidence="1">Cell membrane</location>
        <topology evidence="1">Multi-pass membrane protein</topology>
    </subcellularLocation>
</comment>
<keyword evidence="5" id="KW-0349">Heme</keyword>
<keyword evidence="7 22" id="KW-0812">Transmembrane</keyword>
<organism evidence="24 25">
    <name type="scientific">Sedimentitalea nanhaiensis</name>
    <dbReference type="NCBI Taxonomy" id="999627"/>
    <lineage>
        <taxon>Bacteria</taxon>
        <taxon>Pseudomonadati</taxon>
        <taxon>Pseudomonadota</taxon>
        <taxon>Alphaproteobacteria</taxon>
        <taxon>Rhodobacterales</taxon>
        <taxon>Paracoccaceae</taxon>
        <taxon>Sedimentitalea</taxon>
    </lineage>
</organism>
<evidence type="ECO:0000256" key="5">
    <source>
        <dbReference type="ARBA" id="ARBA00022617"/>
    </source>
</evidence>
<dbReference type="Pfam" id="PF00115">
    <property type="entry name" value="COX1"/>
    <property type="match status" value="1"/>
</dbReference>
<evidence type="ECO:0000256" key="9">
    <source>
        <dbReference type="ARBA" id="ARBA00022982"/>
    </source>
</evidence>
<dbReference type="FunFam" id="1.20.210.10:FF:000010">
    <property type="entry name" value="Nitric oxide reductase subunit B"/>
    <property type="match status" value="1"/>
</dbReference>
<evidence type="ECO:0000256" key="10">
    <source>
        <dbReference type="ARBA" id="ARBA00022989"/>
    </source>
</evidence>
<dbReference type="PANTHER" id="PTHR10422">
    <property type="entry name" value="CYTOCHROME C OXIDASE SUBUNIT 1"/>
    <property type="match status" value="1"/>
</dbReference>
<feature type="domain" description="Cytochrome oxidase subunit I profile" evidence="23">
    <location>
        <begin position="14"/>
        <end position="438"/>
    </location>
</feature>
<dbReference type="PROSITE" id="PS50855">
    <property type="entry name" value="COX1"/>
    <property type="match status" value="1"/>
</dbReference>
<keyword evidence="6" id="KW-0679">Respiratory chain</keyword>
<evidence type="ECO:0000313" key="25">
    <source>
        <dbReference type="Proteomes" id="UP000182466"/>
    </source>
</evidence>
<evidence type="ECO:0000313" key="24">
    <source>
        <dbReference type="EMBL" id="SFT38932.1"/>
    </source>
</evidence>
<evidence type="ECO:0000259" key="23">
    <source>
        <dbReference type="PROSITE" id="PS50855"/>
    </source>
</evidence>
<evidence type="ECO:0000256" key="19">
    <source>
        <dbReference type="ARBA" id="ARBA00068903"/>
    </source>
</evidence>
<dbReference type="EMBL" id="FPAW01000001">
    <property type="protein sequence ID" value="SFT38932.1"/>
    <property type="molecule type" value="Genomic_DNA"/>
</dbReference>
<feature type="transmembrane region" description="Helical" evidence="22">
    <location>
        <begin position="335"/>
        <end position="355"/>
    </location>
</feature>
<dbReference type="STRING" id="999627.SAMN05216236_101322"/>
<evidence type="ECO:0000256" key="15">
    <source>
        <dbReference type="ARBA" id="ARBA00057596"/>
    </source>
</evidence>
<sequence>MKYQSQKIAYAYFGVALALFAVQILGGLLAGVVYVMPNTLSELVPFNIIRMLHTNSLIVWLLLGFFGAAYFLIPEESEREIHSPKIAYLQLIILVVGTLGVVVTYLFNLFEGNWLLGKEGREFLEQPKWVKMGIVVAALLFLYNVTMTVLKGKKTAITNILLLGLWALALLFLFAFYNPSNLALDKMYWWYVIHLWVEGVWELIMASILAYLMLKLTGVDREIVEKWLYVIVAAALFSGILGTGHHYYWIGAPGYWQWIGSIFSTLEIVPFFAMMSFAFVMVWKGRRDHPNKAALLWSLGCSVLAFFGAGVWGFLHTLHGVNYYSHGTQITAAHGHLAFYGAYVCLNLAMITYAMPILKQRDPYNQVLNMASFWLMSGGMVFMTFTLTFAGTVQTHMQRVIGDYYMDVQDSIAIFYWMRLGAGVVVFLGVALFLYSVFMPRREMVRPGPIERHRLEDDPDHIPAE</sequence>
<name>A0A1I6XLL1_9RHOB</name>
<dbReference type="AlphaFoldDB" id="A0A1I6XLL1"/>
<comment type="catalytic activity">
    <reaction evidence="14">
        <text>nitrous oxide + 2 Fe(III)-[cytochrome c] + H2O = 2 nitric oxide + 2 Fe(II)-[cytochrome c] + 2 H(+)</text>
        <dbReference type="Rhea" id="RHEA:30211"/>
        <dbReference type="Rhea" id="RHEA-COMP:10350"/>
        <dbReference type="Rhea" id="RHEA-COMP:14399"/>
        <dbReference type="ChEBI" id="CHEBI:15377"/>
        <dbReference type="ChEBI" id="CHEBI:15378"/>
        <dbReference type="ChEBI" id="CHEBI:16480"/>
        <dbReference type="ChEBI" id="CHEBI:17045"/>
        <dbReference type="ChEBI" id="CHEBI:29033"/>
        <dbReference type="ChEBI" id="CHEBI:29034"/>
        <dbReference type="EC" id="1.7.2.5"/>
    </reaction>
</comment>
<keyword evidence="9" id="KW-0249">Electron transport</keyword>
<feature type="transmembrane region" description="Helical" evidence="22">
    <location>
        <begin position="129"/>
        <end position="150"/>
    </location>
</feature>
<keyword evidence="4" id="KW-1003">Cell membrane</keyword>
<feature type="transmembrane region" description="Helical" evidence="22">
    <location>
        <begin position="12"/>
        <end position="37"/>
    </location>
</feature>
<feature type="transmembrane region" description="Helical" evidence="22">
    <location>
        <begin position="226"/>
        <end position="249"/>
    </location>
</feature>
<feature type="transmembrane region" description="Helical" evidence="22">
    <location>
        <begin position="189"/>
        <end position="214"/>
    </location>
</feature>
<keyword evidence="8" id="KW-0479">Metal-binding</keyword>
<dbReference type="SUPFAM" id="SSF81442">
    <property type="entry name" value="Cytochrome c oxidase subunit I-like"/>
    <property type="match status" value="1"/>
</dbReference>
<comment type="pathway">
    <text evidence="16">Nitrogen metabolism; nitrate reduction (denitrification); dinitrogen from nitrate: step 3/4.</text>
</comment>
<feature type="transmembrane region" description="Helical" evidence="22">
    <location>
        <begin position="367"/>
        <end position="393"/>
    </location>
</feature>
<feature type="transmembrane region" description="Helical" evidence="22">
    <location>
        <begin position="255"/>
        <end position="282"/>
    </location>
</feature>
<evidence type="ECO:0000256" key="18">
    <source>
        <dbReference type="ARBA" id="ARBA00066307"/>
    </source>
</evidence>
<dbReference type="GO" id="GO:0004129">
    <property type="term" value="F:cytochrome-c oxidase activity"/>
    <property type="evidence" value="ECO:0007669"/>
    <property type="project" value="InterPro"/>
</dbReference>
<evidence type="ECO:0000256" key="20">
    <source>
        <dbReference type="ARBA" id="ARBA00080844"/>
    </source>
</evidence>
<evidence type="ECO:0000256" key="4">
    <source>
        <dbReference type="ARBA" id="ARBA00022475"/>
    </source>
</evidence>
<dbReference type="eggNOG" id="COG3256">
    <property type="taxonomic scope" value="Bacteria"/>
</dbReference>
<feature type="transmembrane region" description="Helical" evidence="22">
    <location>
        <begin position="157"/>
        <end position="177"/>
    </location>
</feature>
<reference evidence="24 25" key="1">
    <citation type="submission" date="2016-10" db="EMBL/GenBank/DDBJ databases">
        <authorList>
            <person name="de Groot N.N."/>
        </authorList>
    </citation>
    <scope>NUCLEOTIDE SEQUENCE [LARGE SCALE GENOMIC DNA]</scope>
    <source>
        <strain evidence="24 25">CGMCC 1.10959</strain>
    </source>
</reference>
<protein>
    <recommendedName>
        <fullName evidence="19">Nitric oxide reductase subunit B</fullName>
        <ecNumber evidence="18">1.7.2.5</ecNumber>
    </recommendedName>
    <alternativeName>
        <fullName evidence="20">NOR large subunit</fullName>
    </alternativeName>
    <alternativeName>
        <fullName evidence="21">Nitric oxide reductase cytochrome b subunit</fullName>
    </alternativeName>
</protein>
<dbReference type="GO" id="GO:0016966">
    <property type="term" value="F:nitric oxide reductase activity"/>
    <property type="evidence" value="ECO:0007669"/>
    <property type="project" value="UniProtKB-EC"/>
</dbReference>
<dbReference type="GO" id="GO:0005886">
    <property type="term" value="C:plasma membrane"/>
    <property type="evidence" value="ECO:0007669"/>
    <property type="project" value="UniProtKB-SubCell"/>
</dbReference>
<evidence type="ECO:0000256" key="12">
    <source>
        <dbReference type="ARBA" id="ARBA00023004"/>
    </source>
</evidence>
<accession>A0A1I6XLL1</accession>
<keyword evidence="13 22" id="KW-0472">Membrane</keyword>
<feature type="transmembrane region" description="Helical" evidence="22">
    <location>
        <begin position="413"/>
        <end position="438"/>
    </location>
</feature>
<dbReference type="GO" id="GO:0022904">
    <property type="term" value="P:respiratory electron transport chain"/>
    <property type="evidence" value="ECO:0007669"/>
    <property type="project" value="TreeGrafter"/>
</dbReference>
<evidence type="ECO:0000256" key="2">
    <source>
        <dbReference type="ARBA" id="ARBA00009578"/>
    </source>
</evidence>
<evidence type="ECO:0000256" key="1">
    <source>
        <dbReference type="ARBA" id="ARBA00004651"/>
    </source>
</evidence>
<evidence type="ECO:0000256" key="13">
    <source>
        <dbReference type="ARBA" id="ARBA00023136"/>
    </source>
</evidence>
<dbReference type="Gene3D" id="1.20.210.10">
    <property type="entry name" value="Cytochrome c oxidase-like, subunit I domain"/>
    <property type="match status" value="1"/>
</dbReference>
<evidence type="ECO:0000256" key="3">
    <source>
        <dbReference type="ARBA" id="ARBA00022448"/>
    </source>
</evidence>
<evidence type="ECO:0000256" key="7">
    <source>
        <dbReference type="ARBA" id="ARBA00022692"/>
    </source>
</evidence>
<comment type="function">
    <text evidence="15">Component of the anaerobic respiratory chain that transforms nitrate to dinitrogen (denitrification). NorB is the catalytic subunit of the enzyme complex. Shows proton pump activity across the membrane in denitrifying bacterial cells. The mononitrogen reduction is probably coupled to electron transport phosphorylation.</text>
</comment>
<dbReference type="GO" id="GO:0015990">
    <property type="term" value="P:electron transport coupled proton transport"/>
    <property type="evidence" value="ECO:0007669"/>
    <property type="project" value="TreeGrafter"/>
</dbReference>
<dbReference type="InterPro" id="IPR023616">
    <property type="entry name" value="Cyt_c_oxase-like_su1_dom"/>
</dbReference>
<dbReference type="PANTHER" id="PTHR10422:SF43">
    <property type="entry name" value="NITRIC OXIDE REDUCTASE SUBUNIT B"/>
    <property type="match status" value="1"/>
</dbReference>
<dbReference type="Proteomes" id="UP000182466">
    <property type="component" value="Unassembled WGS sequence"/>
</dbReference>
<evidence type="ECO:0000256" key="6">
    <source>
        <dbReference type="ARBA" id="ARBA00022660"/>
    </source>
</evidence>
<evidence type="ECO:0000256" key="17">
    <source>
        <dbReference type="ARBA" id="ARBA00062246"/>
    </source>
</evidence>
<evidence type="ECO:0000256" key="22">
    <source>
        <dbReference type="SAM" id="Phobius"/>
    </source>
</evidence>
<dbReference type="InterPro" id="IPR000883">
    <property type="entry name" value="Cyt_C_Oxase_1"/>
</dbReference>
<dbReference type="RefSeq" id="WP_027263260.1">
    <property type="nucleotide sequence ID" value="NZ_FPAW01000001.1"/>
</dbReference>
<dbReference type="GO" id="GO:0046872">
    <property type="term" value="F:metal ion binding"/>
    <property type="evidence" value="ECO:0007669"/>
    <property type="project" value="UniProtKB-KW"/>
</dbReference>
<feature type="transmembrane region" description="Helical" evidence="22">
    <location>
        <begin position="86"/>
        <end position="109"/>
    </location>
</feature>
<feature type="transmembrane region" description="Helical" evidence="22">
    <location>
        <begin position="294"/>
        <end position="315"/>
    </location>
</feature>
<evidence type="ECO:0000256" key="11">
    <source>
        <dbReference type="ARBA" id="ARBA00023002"/>
    </source>
</evidence>
<feature type="transmembrane region" description="Helical" evidence="22">
    <location>
        <begin position="57"/>
        <end position="74"/>
    </location>
</feature>
<gene>
    <name evidence="24" type="ORF">SAMN05216236_101322</name>
</gene>
<dbReference type="EC" id="1.7.2.5" evidence="18"/>
<evidence type="ECO:0000256" key="14">
    <source>
        <dbReference type="ARBA" id="ARBA00052696"/>
    </source>
</evidence>
<comment type="similarity">
    <text evidence="2">Belongs to the heme-copper respiratory oxidase family.</text>
</comment>
<keyword evidence="25" id="KW-1185">Reference proteome</keyword>
<proteinExistence type="inferred from homology"/>
<dbReference type="OrthoDB" id="9767153at2"/>
<keyword evidence="10 22" id="KW-1133">Transmembrane helix</keyword>
<dbReference type="GO" id="GO:0009060">
    <property type="term" value="P:aerobic respiration"/>
    <property type="evidence" value="ECO:0007669"/>
    <property type="project" value="InterPro"/>
</dbReference>
<keyword evidence="3" id="KW-0813">Transport</keyword>
<evidence type="ECO:0000256" key="8">
    <source>
        <dbReference type="ARBA" id="ARBA00022723"/>
    </source>
</evidence>
<dbReference type="GO" id="GO:0020037">
    <property type="term" value="F:heme binding"/>
    <property type="evidence" value="ECO:0007669"/>
    <property type="project" value="InterPro"/>
</dbReference>
<comment type="subunit">
    <text evidence="17">Heterodimer of cytochromes b (large subunit) and c (small subunit).</text>
</comment>
<evidence type="ECO:0000256" key="21">
    <source>
        <dbReference type="ARBA" id="ARBA00081069"/>
    </source>
</evidence>
<dbReference type="InterPro" id="IPR036927">
    <property type="entry name" value="Cyt_c_oxase-like_su1_sf"/>
</dbReference>
<evidence type="ECO:0000256" key="16">
    <source>
        <dbReference type="ARBA" id="ARBA00060527"/>
    </source>
</evidence>
<keyword evidence="11" id="KW-0560">Oxidoreductase</keyword>